<name>A0ABZ2LZD3_9BACT</name>
<keyword evidence="6" id="KW-0406">Ion transport</keyword>
<dbReference type="InterPro" id="IPR044669">
    <property type="entry name" value="YneE/VCCN1/2-like"/>
</dbReference>
<evidence type="ECO:0000313" key="11">
    <source>
        <dbReference type="Proteomes" id="UP001370348"/>
    </source>
</evidence>
<sequence length="313" mass="34971">MWVERNRSWFATVALGGYVLPRIWKRTLMVTAVSVIVTVLYHAVPVFHHSIGDKPFALIGLPLGIFLGFRNNAAYERFWEGRKLWGSLVNTSRSLTRQVLTLLEPEEGPGAPKPDALIAFERHFVHMIIGYVHALRHHLRDTDSTSTLERILPPGELDRVRGDDNVPLALLQRMGELMSEARQRHWVNPYHVAIFEQSLVSLTDIQGACERIKSTPIPYSYTVLMHRIVAGYCTLLPFGLDETAGDATPLVVLAISYAFFGLDAIGAEIEQPFGTDINDLPLGGISTTIERNLRARLREELPPAAAPYKGVLT</sequence>
<evidence type="ECO:0000256" key="5">
    <source>
        <dbReference type="ARBA" id="ARBA00022989"/>
    </source>
</evidence>
<keyword evidence="2" id="KW-0813">Transport</keyword>
<keyword evidence="3" id="KW-1003">Cell membrane</keyword>
<feature type="transmembrane region" description="Helical" evidence="9">
    <location>
        <begin position="27"/>
        <end position="44"/>
    </location>
</feature>
<accession>A0ABZ2LZD3</accession>
<dbReference type="EMBL" id="CP089984">
    <property type="protein sequence ID" value="WXB14427.1"/>
    <property type="molecule type" value="Genomic_DNA"/>
</dbReference>
<organism evidence="10 11">
    <name type="scientific">Pendulispora albinea</name>
    <dbReference type="NCBI Taxonomy" id="2741071"/>
    <lineage>
        <taxon>Bacteria</taxon>
        <taxon>Pseudomonadati</taxon>
        <taxon>Myxococcota</taxon>
        <taxon>Myxococcia</taxon>
        <taxon>Myxococcales</taxon>
        <taxon>Sorangiineae</taxon>
        <taxon>Pendulisporaceae</taxon>
        <taxon>Pendulispora</taxon>
    </lineage>
</organism>
<comment type="similarity">
    <text evidence="8">Belongs to the anion channel-forming bestrophin (TC 1.A.46) family.</text>
</comment>
<evidence type="ECO:0000256" key="3">
    <source>
        <dbReference type="ARBA" id="ARBA00022475"/>
    </source>
</evidence>
<evidence type="ECO:0008006" key="12">
    <source>
        <dbReference type="Google" id="ProtNLM"/>
    </source>
</evidence>
<proteinExistence type="inferred from homology"/>
<protein>
    <recommendedName>
        <fullName evidence="12">Bestrophin</fullName>
    </recommendedName>
</protein>
<keyword evidence="5 9" id="KW-1133">Transmembrane helix</keyword>
<keyword evidence="7 9" id="KW-0472">Membrane</keyword>
<keyword evidence="11" id="KW-1185">Reference proteome</keyword>
<reference evidence="10 11" key="1">
    <citation type="submission" date="2021-12" db="EMBL/GenBank/DDBJ databases">
        <title>Discovery of the Pendulisporaceae a myxobacterial family with distinct sporulation behavior and unique specialized metabolism.</title>
        <authorList>
            <person name="Garcia R."/>
            <person name="Popoff A."/>
            <person name="Bader C.D."/>
            <person name="Loehr J."/>
            <person name="Walesch S."/>
            <person name="Walt C."/>
            <person name="Boldt J."/>
            <person name="Bunk B."/>
            <person name="Haeckl F.J.F.P.J."/>
            <person name="Gunesch A.P."/>
            <person name="Birkelbach J."/>
            <person name="Nuebel U."/>
            <person name="Pietschmann T."/>
            <person name="Bach T."/>
            <person name="Mueller R."/>
        </authorList>
    </citation>
    <scope>NUCLEOTIDE SEQUENCE [LARGE SCALE GENOMIC DNA]</scope>
    <source>
        <strain evidence="10 11">MSr11954</strain>
    </source>
</reference>
<gene>
    <name evidence="10" type="ORF">LZC94_42210</name>
</gene>
<evidence type="ECO:0000256" key="7">
    <source>
        <dbReference type="ARBA" id="ARBA00023136"/>
    </source>
</evidence>
<dbReference type="PANTHER" id="PTHR33281">
    <property type="entry name" value="UPF0187 PROTEIN YNEE"/>
    <property type="match status" value="1"/>
</dbReference>
<evidence type="ECO:0000256" key="9">
    <source>
        <dbReference type="SAM" id="Phobius"/>
    </source>
</evidence>
<dbReference type="Proteomes" id="UP001370348">
    <property type="component" value="Chromosome"/>
</dbReference>
<evidence type="ECO:0000256" key="8">
    <source>
        <dbReference type="ARBA" id="ARBA00034708"/>
    </source>
</evidence>
<dbReference type="RefSeq" id="WP_394824047.1">
    <property type="nucleotide sequence ID" value="NZ_CP089984.1"/>
</dbReference>
<dbReference type="Pfam" id="PF25539">
    <property type="entry name" value="Bestrophin_2"/>
    <property type="match status" value="1"/>
</dbReference>
<dbReference type="PANTHER" id="PTHR33281:SF19">
    <property type="entry name" value="VOLTAGE-DEPENDENT ANION CHANNEL-FORMING PROTEIN YNEE"/>
    <property type="match status" value="1"/>
</dbReference>
<evidence type="ECO:0000256" key="1">
    <source>
        <dbReference type="ARBA" id="ARBA00004651"/>
    </source>
</evidence>
<evidence type="ECO:0000256" key="4">
    <source>
        <dbReference type="ARBA" id="ARBA00022692"/>
    </source>
</evidence>
<keyword evidence="4 9" id="KW-0812">Transmembrane</keyword>
<evidence type="ECO:0000256" key="2">
    <source>
        <dbReference type="ARBA" id="ARBA00022448"/>
    </source>
</evidence>
<comment type="subcellular location">
    <subcellularLocation>
        <location evidence="1">Cell membrane</location>
        <topology evidence="1">Multi-pass membrane protein</topology>
    </subcellularLocation>
</comment>
<evidence type="ECO:0000256" key="6">
    <source>
        <dbReference type="ARBA" id="ARBA00023065"/>
    </source>
</evidence>
<evidence type="ECO:0000313" key="10">
    <source>
        <dbReference type="EMBL" id="WXB14427.1"/>
    </source>
</evidence>